<evidence type="ECO:0000313" key="2">
    <source>
        <dbReference type="Proteomes" id="UP001501251"/>
    </source>
</evidence>
<dbReference type="Proteomes" id="UP001501251">
    <property type="component" value="Unassembled WGS sequence"/>
</dbReference>
<name>A0ABP8ANL4_9ACTN</name>
<keyword evidence="2" id="KW-1185">Reference proteome</keyword>
<protein>
    <recommendedName>
        <fullName evidence="3">CARDB domain-containing protein</fullName>
    </recommendedName>
</protein>
<proteinExistence type="predicted"/>
<comment type="caution">
    <text evidence="1">The sequence shown here is derived from an EMBL/GenBank/DDBJ whole genome shotgun (WGS) entry which is preliminary data.</text>
</comment>
<accession>A0ABP8ANL4</accession>
<dbReference type="EMBL" id="BAABAQ010000003">
    <property type="protein sequence ID" value="GAA4186962.1"/>
    <property type="molecule type" value="Genomic_DNA"/>
</dbReference>
<organism evidence="1 2">
    <name type="scientific">Streptosporangium oxazolinicum</name>
    <dbReference type="NCBI Taxonomy" id="909287"/>
    <lineage>
        <taxon>Bacteria</taxon>
        <taxon>Bacillati</taxon>
        <taxon>Actinomycetota</taxon>
        <taxon>Actinomycetes</taxon>
        <taxon>Streptosporangiales</taxon>
        <taxon>Streptosporangiaceae</taxon>
        <taxon>Streptosporangium</taxon>
    </lineage>
</organism>
<gene>
    <name evidence="1" type="ORF">GCM10022252_19710</name>
</gene>
<sequence>MAFNNVAIDQDPGTFCLVYTSGGAQVPLPNRVHQVNFTCTVTHNVVLQLDGATITSSYLYSGGATVRAIRLPVPNDGRHHQVKVVDRGVNGTPAAQSSSIEVWSDCAGVVSHVVQAVTQNPATNEQYVDVTVSNTGVIQQAYTNRLLLDGVTVGTEIVLNPGQSATRRITIPADSRQHVIKGEVKIGSSFANDPCLWYVIAANAPIPPPPDPSAGASEFKPGETVIIQSATSSSPLAVDGSEWVLMEISPRNAGTWKPVGYGGGLIAPQEDGTWSTAIPTTAATYPVGSQWDVRARRFRNYRESTPTLHYFNMVAGTVPDPPNDGSGNPLPTLTAPTITGPTGRDQAGGTWLKIYGTGTPGARLEFSTERVTAWGQTNYVPEPTTVGANGRWETRVFGKKQVDPHDYKVLGYRARIRQNKQFSPWSNRLDVTWRHAWR</sequence>
<evidence type="ECO:0000313" key="1">
    <source>
        <dbReference type="EMBL" id="GAA4186962.1"/>
    </source>
</evidence>
<evidence type="ECO:0008006" key="3">
    <source>
        <dbReference type="Google" id="ProtNLM"/>
    </source>
</evidence>
<reference evidence="2" key="1">
    <citation type="journal article" date="2019" name="Int. J. Syst. Evol. Microbiol.">
        <title>The Global Catalogue of Microorganisms (GCM) 10K type strain sequencing project: providing services to taxonomists for standard genome sequencing and annotation.</title>
        <authorList>
            <consortium name="The Broad Institute Genomics Platform"/>
            <consortium name="The Broad Institute Genome Sequencing Center for Infectious Disease"/>
            <person name="Wu L."/>
            <person name="Ma J."/>
        </authorList>
    </citation>
    <scope>NUCLEOTIDE SEQUENCE [LARGE SCALE GENOMIC DNA]</scope>
    <source>
        <strain evidence="2">JCM 17388</strain>
    </source>
</reference>
<dbReference type="RefSeq" id="WP_344917326.1">
    <property type="nucleotide sequence ID" value="NZ_BAABAQ010000003.1"/>
</dbReference>